<dbReference type="STRING" id="39841.SAMN05660836_01148"/>
<dbReference type="Pfam" id="PF00012">
    <property type="entry name" value="HSP70"/>
    <property type="match status" value="1"/>
</dbReference>
<dbReference type="InterPro" id="IPR018181">
    <property type="entry name" value="Heat_shock_70_CS"/>
</dbReference>
<dbReference type="Proteomes" id="UP000199611">
    <property type="component" value="Unassembled WGS sequence"/>
</dbReference>
<dbReference type="SUPFAM" id="SSF53067">
    <property type="entry name" value="Actin-like ATPase domain"/>
    <property type="match status" value="2"/>
</dbReference>
<evidence type="ECO:0000256" key="3">
    <source>
        <dbReference type="ARBA" id="ARBA00022840"/>
    </source>
</evidence>
<dbReference type="CDD" id="cd10170">
    <property type="entry name" value="ASKHA_NBD_HSP70"/>
    <property type="match status" value="1"/>
</dbReference>
<dbReference type="InterPro" id="IPR013126">
    <property type="entry name" value="Hsp_70_fam"/>
</dbReference>
<evidence type="ECO:0000256" key="1">
    <source>
        <dbReference type="ARBA" id="ARBA00007381"/>
    </source>
</evidence>
<keyword evidence="3" id="KW-0067">ATP-binding</keyword>
<organism evidence="4 5">
    <name type="scientific">Thermodesulforhabdus norvegica</name>
    <dbReference type="NCBI Taxonomy" id="39841"/>
    <lineage>
        <taxon>Bacteria</taxon>
        <taxon>Pseudomonadati</taxon>
        <taxon>Thermodesulfobacteriota</taxon>
        <taxon>Syntrophobacteria</taxon>
        <taxon>Syntrophobacterales</taxon>
        <taxon>Thermodesulforhabdaceae</taxon>
        <taxon>Thermodesulforhabdus</taxon>
    </lineage>
</organism>
<proteinExistence type="inferred from homology"/>
<evidence type="ECO:0000313" key="5">
    <source>
        <dbReference type="Proteomes" id="UP000199611"/>
    </source>
</evidence>
<dbReference type="GO" id="GO:0005524">
    <property type="term" value="F:ATP binding"/>
    <property type="evidence" value="ECO:0007669"/>
    <property type="project" value="UniProtKB-KW"/>
</dbReference>
<comment type="similarity">
    <text evidence="1">Belongs to the heat shock protein 70 family.</text>
</comment>
<evidence type="ECO:0000313" key="4">
    <source>
        <dbReference type="EMBL" id="SFM67589.1"/>
    </source>
</evidence>
<sequence>MNGSEREFRHKYILGIDLGTTNSAVSFADLTAERPEPSLFPVLQIVAPGEVAERSLLPSFLYLPGPYELQPDDLRLPWNESPEYVVGEFAREQGALVPDRMVSSAKSWLCHSRVNRKDPILPWGVTAPDICKVSPVEASARYLEHIRNAWNYGKGRLDPEALFEEQFIILTVPASFDEVARELTVEAARMAGMRQFTLLEEPLAAFYSWIHRHKDEWQSLMKPGDVILVCDVGGGTTDFTIITVKTGEKGLRFERLAVGEHLLLGGDNMDLTLGRYVEAEIFKKTGSLDAKQWNQLCHRCRSAKEVLLGSGDVREIRVTVVGRGTRLIGGSFSATLTKEVVEKLIVEGFFPVVSLDDRPGSEGRTGLTEWGLPYVQDPAITRHLASFWCRFENLVKEETGRDRPYPDFILFNGGAVTSPILRNRIKEIVGKWFEDRAGKKGWKPQELDNPRPDLAVAFGAAYYGLVRYGIGVKVGAGSPRSYYIEIDRTPELEETQRRVLCVIPRGTEEGFEVELKEPGFEVVTNRPVAFRLLSSATRIGDQLGDVVVLDEEESTLLPPIRTVLRFGKKGVTKNIPVGLTLRFTEVGTLELWCKSMVTPHVWQLQFDVRQGSDSQVASNHLEETLDEAVIEAGINAIRNVFTPAEESSPSPDELVKVLTDIFEIPRERWSLALIRKISDFMLEMAEGRKRTFHHEARWLNLLGFCMRPGYGHPLDEWRMKQIWKIYPAGLTFPRQPQCRVEWWIFWRRVSGGLTSGQQLHIFQNIRPIITGENRSKAKKPRDARILSPQELLEIKMAAASLERLPVDVKIELGRNLLKGVLSSRKPRPQDLWSLGKIGARVPLYGPLDRVVPPEVVMEWVDQMIVRFSDAIDDKLAQCLVHLARYTGDRGRDLPEEERKRLYELLLKRISQDKLKPLIELRSEGLSDEEKEWSFGESLPVGLVLAQQS</sequence>
<dbReference type="InterPro" id="IPR043129">
    <property type="entry name" value="ATPase_NBD"/>
</dbReference>
<dbReference type="PANTHER" id="PTHR19375">
    <property type="entry name" value="HEAT SHOCK PROTEIN 70KDA"/>
    <property type="match status" value="1"/>
</dbReference>
<keyword evidence="5" id="KW-1185">Reference proteome</keyword>
<dbReference type="PRINTS" id="PR00301">
    <property type="entry name" value="HEATSHOCK70"/>
</dbReference>
<reference evidence="5" key="1">
    <citation type="submission" date="2016-10" db="EMBL/GenBank/DDBJ databases">
        <authorList>
            <person name="Varghese N."/>
            <person name="Submissions S."/>
        </authorList>
    </citation>
    <scope>NUCLEOTIDE SEQUENCE [LARGE SCALE GENOMIC DNA]</scope>
    <source>
        <strain evidence="5">DSM 9990</strain>
    </source>
</reference>
<protein>
    <submittedName>
        <fullName evidence="4">Hsp70 protein</fullName>
    </submittedName>
</protein>
<gene>
    <name evidence="4" type="ORF">SAMN05660836_01148</name>
</gene>
<dbReference type="EMBL" id="FOUU01000002">
    <property type="protein sequence ID" value="SFM67589.1"/>
    <property type="molecule type" value="Genomic_DNA"/>
</dbReference>
<evidence type="ECO:0000256" key="2">
    <source>
        <dbReference type="ARBA" id="ARBA00022741"/>
    </source>
</evidence>
<dbReference type="GO" id="GO:0140662">
    <property type="term" value="F:ATP-dependent protein folding chaperone"/>
    <property type="evidence" value="ECO:0007669"/>
    <property type="project" value="InterPro"/>
</dbReference>
<dbReference type="Gene3D" id="3.30.420.40">
    <property type="match status" value="2"/>
</dbReference>
<dbReference type="InterPro" id="IPR021030">
    <property type="entry name" value="DUF3731"/>
</dbReference>
<dbReference type="AlphaFoldDB" id="A0A1I4ST90"/>
<name>A0A1I4ST90_9BACT</name>
<dbReference type="Pfam" id="PF12531">
    <property type="entry name" value="DUF3731"/>
    <property type="match status" value="1"/>
</dbReference>
<accession>A0A1I4ST90</accession>
<keyword evidence="2" id="KW-0547">Nucleotide-binding</keyword>
<dbReference type="PROSITE" id="PS00297">
    <property type="entry name" value="HSP70_1"/>
    <property type="match status" value="1"/>
</dbReference>